<feature type="binding site" evidence="9">
    <location>
        <position position="81"/>
    </location>
    <ligand>
        <name>[4Fe-4S] cluster</name>
        <dbReference type="ChEBI" id="CHEBI:49883"/>
        <label>1</label>
    </ligand>
</feature>
<feature type="binding site" evidence="9">
    <location>
        <position position="12"/>
    </location>
    <ligand>
        <name>[4Fe-4S] cluster</name>
        <dbReference type="ChEBI" id="CHEBI:49883"/>
        <label>1</label>
    </ligand>
</feature>
<feature type="binding site" evidence="9">
    <location>
        <position position="150"/>
    </location>
    <ligand>
        <name>[4Fe-4S] cluster</name>
        <dbReference type="ChEBI" id="CHEBI:49883"/>
        <label>2</label>
        <note>4Fe-4S-S-AdoMet</note>
    </ligand>
</feature>
<dbReference type="SMART" id="SM00729">
    <property type="entry name" value="Elp3"/>
    <property type="match status" value="1"/>
</dbReference>
<keyword evidence="2 9" id="KW-0004">4Fe-4S</keyword>
<dbReference type="PANTHER" id="PTHR43020:SF2">
    <property type="entry name" value="MITOCHONDRIAL TRNA METHYLTHIOTRANSFERASE CDK5RAP1"/>
    <property type="match status" value="1"/>
</dbReference>
<dbReference type="CDD" id="cd01335">
    <property type="entry name" value="Radical_SAM"/>
    <property type="match status" value="1"/>
</dbReference>
<accession>A0ABT4VEN5</accession>
<evidence type="ECO:0000256" key="7">
    <source>
        <dbReference type="ARBA" id="ARBA00023014"/>
    </source>
</evidence>
<dbReference type="GO" id="GO:0035597">
    <property type="term" value="F:tRNA-2-methylthio-N(6)-dimethylallyladenosine(37) synthase activity"/>
    <property type="evidence" value="ECO:0007669"/>
    <property type="project" value="UniProtKB-EC"/>
</dbReference>
<evidence type="ECO:0000256" key="4">
    <source>
        <dbReference type="ARBA" id="ARBA00022691"/>
    </source>
</evidence>
<organism evidence="13 14">
    <name type="scientific">Helicobacter ibis</name>
    <dbReference type="NCBI Taxonomy" id="2962633"/>
    <lineage>
        <taxon>Bacteria</taxon>
        <taxon>Pseudomonadati</taxon>
        <taxon>Campylobacterota</taxon>
        <taxon>Epsilonproteobacteria</taxon>
        <taxon>Campylobacterales</taxon>
        <taxon>Helicobacteraceae</taxon>
        <taxon>Helicobacter</taxon>
    </lineage>
</organism>
<comment type="subcellular location">
    <subcellularLocation>
        <location evidence="9">Cytoplasm</location>
    </subcellularLocation>
</comment>
<proteinExistence type="inferred from homology"/>
<dbReference type="Proteomes" id="UP001210261">
    <property type="component" value="Unassembled WGS sequence"/>
</dbReference>
<evidence type="ECO:0000256" key="5">
    <source>
        <dbReference type="ARBA" id="ARBA00022723"/>
    </source>
</evidence>
<dbReference type="InterPro" id="IPR006638">
    <property type="entry name" value="Elp3/MiaA/NifB-like_rSAM"/>
</dbReference>
<dbReference type="Pfam" id="PF04055">
    <property type="entry name" value="Radical_SAM"/>
    <property type="match status" value="1"/>
</dbReference>
<evidence type="ECO:0000259" key="12">
    <source>
        <dbReference type="PROSITE" id="PS51918"/>
    </source>
</evidence>
<evidence type="ECO:0000259" key="11">
    <source>
        <dbReference type="PROSITE" id="PS51449"/>
    </source>
</evidence>
<dbReference type="InterPro" id="IPR038135">
    <property type="entry name" value="Methylthiotransferase_N_sf"/>
</dbReference>
<dbReference type="InterPro" id="IPR002792">
    <property type="entry name" value="TRAM_dom"/>
</dbReference>
<dbReference type="InterPro" id="IPR006463">
    <property type="entry name" value="MiaB_methiolase"/>
</dbReference>
<evidence type="ECO:0000256" key="8">
    <source>
        <dbReference type="ARBA" id="ARBA00033765"/>
    </source>
</evidence>
<feature type="binding site" evidence="9">
    <location>
        <position position="49"/>
    </location>
    <ligand>
        <name>[4Fe-4S] cluster</name>
        <dbReference type="ChEBI" id="CHEBI:49883"/>
        <label>1</label>
    </ligand>
</feature>
<feature type="domain" description="MTTase N-terminal" evidence="11">
    <location>
        <begin position="3"/>
        <end position="118"/>
    </location>
</feature>
<feature type="binding site" evidence="9">
    <location>
        <position position="157"/>
    </location>
    <ligand>
        <name>[4Fe-4S] cluster</name>
        <dbReference type="ChEBI" id="CHEBI:49883"/>
        <label>2</label>
        <note>4Fe-4S-S-AdoMet</note>
    </ligand>
</feature>
<dbReference type="InterPro" id="IPR058240">
    <property type="entry name" value="rSAM_sf"/>
</dbReference>
<comment type="function">
    <text evidence="1 9">Catalyzes the methylthiolation of N6-(dimethylallyl)adenosine (i(6)A), leading to the formation of 2-methylthio-N6-(dimethylallyl)adenosine (ms(2)i(6)A) at position 37 in tRNAs that read codons beginning with uridine.</text>
</comment>
<keyword evidence="9" id="KW-0819">tRNA processing</keyword>
<evidence type="ECO:0000256" key="3">
    <source>
        <dbReference type="ARBA" id="ARBA00022679"/>
    </source>
</evidence>
<feature type="domain" description="TRAM" evidence="10">
    <location>
        <begin position="377"/>
        <end position="436"/>
    </location>
</feature>
<dbReference type="NCBIfam" id="TIGR00089">
    <property type="entry name" value="MiaB/RimO family radical SAM methylthiotransferase"/>
    <property type="match status" value="1"/>
</dbReference>
<keyword evidence="14" id="KW-1185">Reference proteome</keyword>
<keyword evidence="3 9" id="KW-0808">Transferase</keyword>
<dbReference type="PROSITE" id="PS51449">
    <property type="entry name" value="MTTASE_N"/>
    <property type="match status" value="1"/>
</dbReference>
<dbReference type="PANTHER" id="PTHR43020">
    <property type="entry name" value="CDK5 REGULATORY SUBUNIT-ASSOCIATED PROTEIN 1"/>
    <property type="match status" value="1"/>
</dbReference>
<dbReference type="PROSITE" id="PS50926">
    <property type="entry name" value="TRAM"/>
    <property type="match status" value="1"/>
</dbReference>
<dbReference type="RefSeq" id="WP_271021473.1">
    <property type="nucleotide sequence ID" value="NZ_JAQHXR010000002.1"/>
</dbReference>
<keyword evidence="5 9" id="KW-0479">Metal-binding</keyword>
<dbReference type="PROSITE" id="PS01278">
    <property type="entry name" value="MTTASE_RADICAL"/>
    <property type="match status" value="1"/>
</dbReference>
<dbReference type="InterPro" id="IPR007197">
    <property type="entry name" value="rSAM"/>
</dbReference>
<dbReference type="PROSITE" id="PS51918">
    <property type="entry name" value="RADICAL_SAM"/>
    <property type="match status" value="1"/>
</dbReference>
<feature type="domain" description="Radical SAM core" evidence="12">
    <location>
        <begin position="136"/>
        <end position="375"/>
    </location>
</feature>
<feature type="binding site" evidence="9">
    <location>
        <position position="154"/>
    </location>
    <ligand>
        <name>[4Fe-4S] cluster</name>
        <dbReference type="ChEBI" id="CHEBI:49883"/>
        <label>2</label>
        <note>4Fe-4S-S-AdoMet</note>
    </ligand>
</feature>
<gene>
    <name evidence="9 13" type="primary">miaB</name>
    <name evidence="13" type="ORF">PF021_05705</name>
</gene>
<dbReference type="EMBL" id="JAQHXR010000002">
    <property type="protein sequence ID" value="MDA3969170.1"/>
    <property type="molecule type" value="Genomic_DNA"/>
</dbReference>
<dbReference type="InterPro" id="IPR023404">
    <property type="entry name" value="rSAM_horseshoe"/>
</dbReference>
<comment type="cofactor">
    <cofactor evidence="9">
        <name>[4Fe-4S] cluster</name>
        <dbReference type="ChEBI" id="CHEBI:49883"/>
    </cofactor>
    <text evidence="9">Binds 2 [4Fe-4S] clusters. One cluster is coordinated with 3 cysteines and an exchangeable S-adenosyl-L-methionine.</text>
</comment>
<comment type="subunit">
    <text evidence="9">Monomer.</text>
</comment>
<evidence type="ECO:0000256" key="1">
    <source>
        <dbReference type="ARBA" id="ARBA00003234"/>
    </source>
</evidence>
<keyword evidence="6 9" id="KW-0408">Iron</keyword>
<dbReference type="HAMAP" id="MF_01864">
    <property type="entry name" value="tRNA_metthiotr_MiaB"/>
    <property type="match status" value="1"/>
</dbReference>
<reference evidence="13 14" key="1">
    <citation type="submission" date="2023-01" db="EMBL/GenBank/DDBJ databases">
        <title>Description of Helicobacter ibis sp. nov. isolated from faecal droppings of black-faced ibis (Theristicus melanopis).</title>
        <authorList>
            <person name="Lopez-Cantillo M."/>
            <person name="Vidal-Veuthey B."/>
            <person name="Mella A."/>
            <person name="De La Haba R."/>
            <person name="Collado L."/>
        </authorList>
    </citation>
    <scope>NUCLEOTIDE SEQUENCE [LARGE SCALE GENOMIC DNA]</scope>
    <source>
        <strain evidence="13 14">A82</strain>
    </source>
</reference>
<name>A0ABT4VEN5_9HELI</name>
<keyword evidence="4 9" id="KW-0949">S-adenosyl-L-methionine</keyword>
<dbReference type="Gene3D" id="3.40.50.12160">
    <property type="entry name" value="Methylthiotransferase, N-terminal domain"/>
    <property type="match status" value="1"/>
</dbReference>
<dbReference type="SFLD" id="SFLDG01082">
    <property type="entry name" value="B12-binding_domain_containing"/>
    <property type="match status" value="1"/>
</dbReference>
<dbReference type="InterPro" id="IPR020612">
    <property type="entry name" value="Methylthiotransferase_CS"/>
</dbReference>
<sequence length="436" mass="49085">MSKKLYIETLGCAMNERDSDHIIAELSDKEGYGLTNNPKEADLILINTCSVREKPEKKLFSEIGQYAKIKKHDAKIGVCGCTASHLGDEILKKTKAVNFVLGARNVSKISQIIHKDRVAWVDIDYDDSAYVFSQGNISNVRGFVNISIGCDKKCSYCIVPKTRGKEISIPADLIINEVKRLVDNGVKEVLLLGQNVNSYGKNFSTIHRAINFTQLLSEISNINGLHRIRFTSPHPLHMDDEFILEFANNKKICKSIHMPLQSGSTKILRDMRRGYTKEWFLNRAEKMKSLIPQLTIGTDIIVGFPGESEEDFLDTLDVLEKVSFDTMYSFIYSTRPHTEAKELLESGKIELVDEDIAKNRLARLQDRHKELLGITNQAQLGQIHEILFESYKEGMLEGRSDTNKLVRVSGDESLVGSICNARISEVRGAQLFGELV</sequence>
<dbReference type="NCBIfam" id="TIGR01574">
    <property type="entry name" value="miaB-methiolase"/>
    <property type="match status" value="1"/>
</dbReference>
<dbReference type="SFLD" id="SFLDS00029">
    <property type="entry name" value="Radical_SAM"/>
    <property type="match status" value="1"/>
</dbReference>
<dbReference type="SUPFAM" id="SSF102114">
    <property type="entry name" value="Radical SAM enzymes"/>
    <property type="match status" value="1"/>
</dbReference>
<dbReference type="Gene3D" id="3.80.30.20">
    <property type="entry name" value="tm_1862 like domain"/>
    <property type="match status" value="1"/>
</dbReference>
<comment type="caution">
    <text evidence="13">The sequence shown here is derived from an EMBL/GenBank/DDBJ whole genome shotgun (WGS) entry which is preliminary data.</text>
</comment>
<dbReference type="InterPro" id="IPR005839">
    <property type="entry name" value="Methylthiotransferase"/>
</dbReference>
<evidence type="ECO:0000259" key="10">
    <source>
        <dbReference type="PROSITE" id="PS50926"/>
    </source>
</evidence>
<dbReference type="EC" id="2.8.4.3" evidence="8 9"/>
<comment type="similarity">
    <text evidence="9">Belongs to the methylthiotransferase family. MiaB subfamily.</text>
</comment>
<dbReference type="SFLD" id="SFLDG01061">
    <property type="entry name" value="methylthiotransferase"/>
    <property type="match status" value="1"/>
</dbReference>
<evidence type="ECO:0000313" key="14">
    <source>
        <dbReference type="Proteomes" id="UP001210261"/>
    </source>
</evidence>
<keyword evidence="7 9" id="KW-0411">Iron-sulfur</keyword>
<evidence type="ECO:0000313" key="13">
    <source>
        <dbReference type="EMBL" id="MDA3969170.1"/>
    </source>
</evidence>
<evidence type="ECO:0000256" key="6">
    <source>
        <dbReference type="ARBA" id="ARBA00023004"/>
    </source>
</evidence>
<dbReference type="SFLD" id="SFLDF00273">
    <property type="entry name" value="(dimethylallyl)adenosine_tRNA"/>
    <property type="match status" value="1"/>
</dbReference>
<comment type="catalytic activity">
    <reaction evidence="9">
        <text>N(6)-dimethylallyladenosine(37) in tRNA + (sulfur carrier)-SH + AH2 + 2 S-adenosyl-L-methionine = 2-methylsulfanyl-N(6)-dimethylallyladenosine(37) in tRNA + (sulfur carrier)-H + 5'-deoxyadenosine + L-methionine + A + S-adenosyl-L-homocysteine + 2 H(+)</text>
        <dbReference type="Rhea" id="RHEA:37067"/>
        <dbReference type="Rhea" id="RHEA-COMP:10375"/>
        <dbReference type="Rhea" id="RHEA-COMP:10376"/>
        <dbReference type="Rhea" id="RHEA-COMP:14737"/>
        <dbReference type="Rhea" id="RHEA-COMP:14739"/>
        <dbReference type="ChEBI" id="CHEBI:13193"/>
        <dbReference type="ChEBI" id="CHEBI:15378"/>
        <dbReference type="ChEBI" id="CHEBI:17319"/>
        <dbReference type="ChEBI" id="CHEBI:17499"/>
        <dbReference type="ChEBI" id="CHEBI:29917"/>
        <dbReference type="ChEBI" id="CHEBI:57844"/>
        <dbReference type="ChEBI" id="CHEBI:57856"/>
        <dbReference type="ChEBI" id="CHEBI:59789"/>
        <dbReference type="ChEBI" id="CHEBI:64428"/>
        <dbReference type="ChEBI" id="CHEBI:74415"/>
        <dbReference type="ChEBI" id="CHEBI:74417"/>
        <dbReference type="EC" id="2.8.4.3"/>
    </reaction>
</comment>
<evidence type="ECO:0000256" key="9">
    <source>
        <dbReference type="HAMAP-Rule" id="MF_01864"/>
    </source>
</evidence>
<keyword evidence="9" id="KW-0963">Cytoplasm</keyword>
<evidence type="ECO:0000256" key="2">
    <source>
        <dbReference type="ARBA" id="ARBA00022485"/>
    </source>
</evidence>
<dbReference type="Pfam" id="PF00919">
    <property type="entry name" value="UPF0004"/>
    <property type="match status" value="1"/>
</dbReference>
<protein>
    <recommendedName>
        <fullName evidence="8 9">tRNA-2-methylthio-N(6)-dimethylallyladenosine synthase</fullName>
        <ecNumber evidence="8 9">2.8.4.3</ecNumber>
    </recommendedName>
    <alternativeName>
        <fullName evidence="9">(Dimethylallyl)adenosine tRNA methylthiotransferase MiaB</fullName>
    </alternativeName>
    <alternativeName>
        <fullName evidence="9">tRNA-i(6)A37 methylthiotransferase</fullName>
    </alternativeName>
</protein>
<dbReference type="InterPro" id="IPR013848">
    <property type="entry name" value="Methylthiotransferase_N"/>
</dbReference>